<protein>
    <submittedName>
        <fullName evidence="2">PPR4 protein</fullName>
    </submittedName>
</protein>
<sequence length="300" mass="33232">MIAWKLRRVLPHALLLGWLLRSSLILDFALGRQENLRLLRERDGLAKTSRARNPNVTLSNEGRDFLGRIKDAGERGDWHQVRAIFRTYTGQELPVFHAVLHAALNCGQYGEGASAYEKLCGLKVQQDAPTFATAMKTYAKMGNASRVREIWAAARQHCQLDAPLSAARIDAAAAEGDVVTAAELLDEMNRMGVEIDIAHITSEGTSHNAAAFLFDFGLNLGLEPNIITFACLMGAYAKAPLEKVLKAYGQMVAMGIKPNKAFAEVYLTSVLQIEKEEWVPLRKVEDMSAVLQKRSLARRK</sequence>
<evidence type="ECO:0000313" key="2">
    <source>
        <dbReference type="EMBL" id="CAE7295648.1"/>
    </source>
</evidence>
<organism evidence="2 3">
    <name type="scientific">Symbiodinium pilosum</name>
    <name type="common">Dinoflagellate</name>
    <dbReference type="NCBI Taxonomy" id="2952"/>
    <lineage>
        <taxon>Eukaryota</taxon>
        <taxon>Sar</taxon>
        <taxon>Alveolata</taxon>
        <taxon>Dinophyceae</taxon>
        <taxon>Suessiales</taxon>
        <taxon>Symbiodiniaceae</taxon>
        <taxon>Symbiodinium</taxon>
    </lineage>
</organism>
<dbReference type="Proteomes" id="UP000649617">
    <property type="component" value="Unassembled WGS sequence"/>
</dbReference>
<evidence type="ECO:0000313" key="3">
    <source>
        <dbReference type="Proteomes" id="UP000649617"/>
    </source>
</evidence>
<comment type="caution">
    <text evidence="2">The sequence shown here is derived from an EMBL/GenBank/DDBJ whole genome shotgun (WGS) entry which is preliminary data.</text>
</comment>
<keyword evidence="3" id="KW-1185">Reference proteome</keyword>
<dbReference type="PANTHER" id="PTHR47447:SF17">
    <property type="entry name" value="OS12G0638900 PROTEIN"/>
    <property type="match status" value="1"/>
</dbReference>
<dbReference type="OrthoDB" id="267048at2759"/>
<dbReference type="PANTHER" id="PTHR47447">
    <property type="entry name" value="OS03G0856100 PROTEIN"/>
    <property type="match status" value="1"/>
</dbReference>
<dbReference type="Gene3D" id="1.25.40.10">
    <property type="entry name" value="Tetratricopeptide repeat domain"/>
    <property type="match status" value="2"/>
</dbReference>
<feature type="non-terminal residue" evidence="2">
    <location>
        <position position="1"/>
    </location>
</feature>
<dbReference type="EMBL" id="CAJNIZ010010172">
    <property type="protein sequence ID" value="CAE7295648.1"/>
    <property type="molecule type" value="Genomic_DNA"/>
</dbReference>
<name>A0A812NJP1_SYMPI</name>
<gene>
    <name evidence="2" type="primary">PPR4</name>
    <name evidence="2" type="ORF">SPIL2461_LOCUS6655</name>
</gene>
<proteinExistence type="predicted"/>
<accession>A0A812NJP1</accession>
<evidence type="ECO:0000256" key="1">
    <source>
        <dbReference type="ARBA" id="ARBA00022737"/>
    </source>
</evidence>
<keyword evidence="1" id="KW-0677">Repeat</keyword>
<reference evidence="2" key="1">
    <citation type="submission" date="2021-02" db="EMBL/GenBank/DDBJ databases">
        <authorList>
            <person name="Dougan E. K."/>
            <person name="Rhodes N."/>
            <person name="Thang M."/>
            <person name="Chan C."/>
        </authorList>
    </citation>
    <scope>NUCLEOTIDE SEQUENCE</scope>
</reference>
<dbReference type="AlphaFoldDB" id="A0A812NJP1"/>
<dbReference type="InterPro" id="IPR011990">
    <property type="entry name" value="TPR-like_helical_dom_sf"/>
</dbReference>